<proteinExistence type="predicted"/>
<name>A0A816RAG3_BRANA</name>
<protein>
    <submittedName>
        <fullName evidence="1">(rape) hypothetical protein</fullName>
    </submittedName>
</protein>
<evidence type="ECO:0000313" key="1">
    <source>
        <dbReference type="EMBL" id="CAF2071542.1"/>
    </source>
</evidence>
<dbReference type="EMBL" id="HG994365">
    <property type="protein sequence ID" value="CAF2071542.1"/>
    <property type="molecule type" value="Genomic_DNA"/>
</dbReference>
<reference evidence="1" key="1">
    <citation type="submission" date="2021-01" db="EMBL/GenBank/DDBJ databases">
        <authorList>
            <consortium name="Genoscope - CEA"/>
            <person name="William W."/>
        </authorList>
    </citation>
    <scope>NUCLEOTIDE SEQUENCE</scope>
</reference>
<accession>A0A816RAG3</accession>
<dbReference type="AlphaFoldDB" id="A0A816RAG3"/>
<dbReference type="Gramene" id="CDY03405">
    <property type="protein sequence ID" value="CDY03405"/>
    <property type="gene ID" value="GSBRNA2T00116051001"/>
</dbReference>
<dbReference type="OrthoDB" id="200029at2759"/>
<dbReference type="PANTHER" id="PTHR36783:SF2">
    <property type="entry name" value="THYLAKOID LUMENAL 17.9 KDA PROTEIN, CHLOROPLASTIC"/>
    <property type="match status" value="1"/>
</dbReference>
<gene>
    <name evidence="1" type="ORF">DARMORV10_C01P20210.1</name>
</gene>
<dbReference type="KEGG" id="bna:106374384"/>
<dbReference type="PANTHER" id="PTHR36783">
    <property type="entry name" value="THYLAKOID LUMENAL 17.9 KDA PROTEIN, CHLOROPLASTIC"/>
    <property type="match status" value="1"/>
</dbReference>
<dbReference type="InterPro" id="IPR037734">
    <property type="entry name" value="Thylakoid_lumenal_17.9"/>
</dbReference>
<organism evidence="1">
    <name type="scientific">Brassica napus</name>
    <name type="common">Rape</name>
    <dbReference type="NCBI Taxonomy" id="3708"/>
    <lineage>
        <taxon>Eukaryota</taxon>
        <taxon>Viridiplantae</taxon>
        <taxon>Streptophyta</taxon>
        <taxon>Embryophyta</taxon>
        <taxon>Tracheophyta</taxon>
        <taxon>Spermatophyta</taxon>
        <taxon>Magnoliopsida</taxon>
        <taxon>eudicotyledons</taxon>
        <taxon>Gunneridae</taxon>
        <taxon>Pentapetalae</taxon>
        <taxon>rosids</taxon>
        <taxon>malvids</taxon>
        <taxon>Brassicales</taxon>
        <taxon>Brassicaceae</taxon>
        <taxon>Brassiceae</taxon>
        <taxon>Brassica</taxon>
    </lineage>
</organism>
<dbReference type="OMA" id="YMEVEMD"/>
<dbReference type="Proteomes" id="UP001295469">
    <property type="component" value="Chromosome C01"/>
</dbReference>
<sequence>MTLVANLQLNLLPQRPRSNSCTTKLVCSLKDPTAQHLSSSSSSTTISLLPKLISFALALSLNSSSPAPALAIPSLSSSQPLTTPFTQSKFVQTGLLNGKIRPCPSSNPGCVSTNPTSSSFTFPLTIPETDKQDPIQKLKEAIAKTQKNPKFVVIEDKPEGRYLEAEVEGGGFNQSRDVMEFLVKGDVVAYRCMATKVTFVYPFTTAFGDSKGQEERMKKLVDELGWYAPTFDMEESSLNAFPYNN</sequence>